<proteinExistence type="predicted"/>
<name>A0A5N6PJ88_9ASTR</name>
<dbReference type="EMBL" id="SZYD01000004">
    <property type="protein sequence ID" value="KAD6453996.1"/>
    <property type="molecule type" value="Genomic_DNA"/>
</dbReference>
<comment type="caution">
    <text evidence="2">The sequence shown here is derived from an EMBL/GenBank/DDBJ whole genome shotgun (WGS) entry which is preliminary data.</text>
</comment>
<sequence length="120" mass="13601">MSIGATIDDNPIVRTAQSKCPKIPPQPPCHGLFMEEFTFKTRIMRYLNFQLLERCCTGLKQSTKQCLCNAIQQEYDIVRPKANPEDFVEKRRLLTLAQTLPKECGSIAGVKQCEIKGPKD</sequence>
<dbReference type="Gene3D" id="1.10.110.10">
    <property type="entry name" value="Plant lipid-transfer and hydrophobic proteins"/>
    <property type="match status" value="1"/>
</dbReference>
<dbReference type="Pfam" id="PF00234">
    <property type="entry name" value="Tryp_alpha_amyl"/>
    <property type="match status" value="1"/>
</dbReference>
<reference evidence="2 3" key="1">
    <citation type="submission" date="2019-05" db="EMBL/GenBank/DDBJ databases">
        <title>Mikania micrantha, genome provides insights into the molecular mechanism of rapid growth.</title>
        <authorList>
            <person name="Liu B."/>
        </authorList>
    </citation>
    <scope>NUCLEOTIDE SEQUENCE [LARGE SCALE GENOMIC DNA]</scope>
    <source>
        <strain evidence="2">NLD-2019</strain>
        <tissue evidence="2">Leaf</tissue>
    </source>
</reference>
<accession>A0A5N6PJ88</accession>
<organism evidence="2 3">
    <name type="scientific">Mikania micrantha</name>
    <name type="common">bitter vine</name>
    <dbReference type="NCBI Taxonomy" id="192012"/>
    <lineage>
        <taxon>Eukaryota</taxon>
        <taxon>Viridiplantae</taxon>
        <taxon>Streptophyta</taxon>
        <taxon>Embryophyta</taxon>
        <taxon>Tracheophyta</taxon>
        <taxon>Spermatophyta</taxon>
        <taxon>Magnoliopsida</taxon>
        <taxon>eudicotyledons</taxon>
        <taxon>Gunneridae</taxon>
        <taxon>Pentapetalae</taxon>
        <taxon>asterids</taxon>
        <taxon>campanulids</taxon>
        <taxon>Asterales</taxon>
        <taxon>Asteraceae</taxon>
        <taxon>Asteroideae</taxon>
        <taxon>Heliantheae alliance</taxon>
        <taxon>Eupatorieae</taxon>
        <taxon>Mikania</taxon>
    </lineage>
</organism>
<evidence type="ECO:0000313" key="2">
    <source>
        <dbReference type="EMBL" id="KAD6453996.1"/>
    </source>
</evidence>
<evidence type="ECO:0000259" key="1">
    <source>
        <dbReference type="SMART" id="SM00499"/>
    </source>
</evidence>
<dbReference type="InterPro" id="IPR036312">
    <property type="entry name" value="Bifun_inhib/LTP/seed_sf"/>
</dbReference>
<feature type="domain" description="Bifunctional inhibitor/plant lipid transfer protein/seed storage helical" evidence="1">
    <location>
        <begin position="20"/>
        <end position="113"/>
    </location>
</feature>
<evidence type="ECO:0000313" key="3">
    <source>
        <dbReference type="Proteomes" id="UP000326396"/>
    </source>
</evidence>
<protein>
    <recommendedName>
        <fullName evidence="1">Bifunctional inhibitor/plant lipid transfer protein/seed storage helical domain-containing protein</fullName>
    </recommendedName>
</protein>
<dbReference type="Proteomes" id="UP000326396">
    <property type="component" value="Linkage Group LG12"/>
</dbReference>
<keyword evidence="3" id="KW-1185">Reference proteome</keyword>
<dbReference type="InterPro" id="IPR016140">
    <property type="entry name" value="Bifunc_inhib/LTP/seed_store"/>
</dbReference>
<dbReference type="SUPFAM" id="SSF47699">
    <property type="entry name" value="Bifunctional inhibitor/lipid-transfer protein/seed storage 2S albumin"/>
    <property type="match status" value="1"/>
</dbReference>
<dbReference type="SMART" id="SM00499">
    <property type="entry name" value="AAI"/>
    <property type="match status" value="1"/>
</dbReference>
<dbReference type="OrthoDB" id="1922883at2759"/>
<dbReference type="AlphaFoldDB" id="A0A5N6PJ88"/>
<gene>
    <name evidence="2" type="ORF">E3N88_08702</name>
</gene>